<dbReference type="EMBL" id="HG724678">
    <property type="protein sequence ID" value="CDJ67649.1"/>
    <property type="molecule type" value="Genomic_DNA"/>
</dbReference>
<organism evidence="2 3">
    <name type="scientific">Eimeria necatrix</name>
    <dbReference type="NCBI Taxonomy" id="51315"/>
    <lineage>
        <taxon>Eukaryota</taxon>
        <taxon>Sar</taxon>
        <taxon>Alveolata</taxon>
        <taxon>Apicomplexa</taxon>
        <taxon>Conoidasida</taxon>
        <taxon>Coccidia</taxon>
        <taxon>Eucoccidiorida</taxon>
        <taxon>Eimeriorina</taxon>
        <taxon>Eimeriidae</taxon>
        <taxon>Eimeria</taxon>
    </lineage>
</organism>
<reference evidence="2" key="1">
    <citation type="submission" date="2013-10" db="EMBL/GenBank/DDBJ databases">
        <title>Genomic analysis of the causative agents of coccidiosis in chickens.</title>
        <authorList>
            <person name="Reid A.J."/>
            <person name="Blake D."/>
            <person name="Billington K."/>
            <person name="Browne H."/>
            <person name="Dunn M."/>
            <person name="Hung S."/>
            <person name="Kawahara F."/>
            <person name="Miranda-Saavedra D."/>
            <person name="Mourier T."/>
            <person name="Nagra H."/>
            <person name="Otto T.D."/>
            <person name="Rawlings N."/>
            <person name="Sanchez A."/>
            <person name="Sanders M."/>
            <person name="Subramaniam C."/>
            <person name="Tay Y."/>
            <person name="Dear P."/>
            <person name="Doerig C."/>
            <person name="Gruber A."/>
            <person name="Parkinson J."/>
            <person name="Shirley M."/>
            <person name="Wan K.L."/>
            <person name="Berriman M."/>
            <person name="Tomley F."/>
            <person name="Pain A."/>
        </authorList>
    </citation>
    <scope>NUCLEOTIDE SEQUENCE [LARGE SCALE GENOMIC DNA]</scope>
    <source>
        <strain evidence="2">Houghton</strain>
    </source>
</reference>
<dbReference type="Proteomes" id="UP000030754">
    <property type="component" value="Unassembled WGS sequence"/>
</dbReference>
<reference evidence="2" key="2">
    <citation type="submission" date="2013-10" db="EMBL/GenBank/DDBJ databases">
        <authorList>
            <person name="Aslett M."/>
        </authorList>
    </citation>
    <scope>NUCLEOTIDE SEQUENCE [LARGE SCALE GENOMIC DNA]</scope>
    <source>
        <strain evidence="2">Houghton</strain>
    </source>
</reference>
<accession>U6MYT3</accession>
<feature type="region of interest" description="Disordered" evidence="1">
    <location>
        <begin position="29"/>
        <end position="53"/>
    </location>
</feature>
<protein>
    <submittedName>
        <fullName evidence="2">Uncharacterized protein</fullName>
    </submittedName>
</protein>
<name>U6MYT3_9EIME</name>
<proteinExistence type="predicted"/>
<keyword evidence="3" id="KW-1185">Reference proteome</keyword>
<evidence type="ECO:0000313" key="2">
    <source>
        <dbReference type="EMBL" id="CDJ67649.1"/>
    </source>
</evidence>
<feature type="compositionally biased region" description="Low complexity" evidence="1">
    <location>
        <begin position="31"/>
        <end position="53"/>
    </location>
</feature>
<sequence length="135" mass="14320">MLLLNCCVAAPAEPAVSVHPDVLQQRGIPVQQQQQQQQQQQRQQQQRQQQQQRLQLLPGAPRASLLDCMQTSAARGARSALGLFCPNLILPIGPQGHVQQQLQQMGPRGAAAAAAAAGLQTGMSRSCSLLAAAGN</sequence>
<dbReference type="GeneID" id="25474194"/>
<evidence type="ECO:0000256" key="1">
    <source>
        <dbReference type="SAM" id="MobiDB-lite"/>
    </source>
</evidence>
<gene>
    <name evidence="2" type="ORF">ENH_00040360</name>
</gene>
<dbReference type="VEuPathDB" id="ToxoDB:ENH_00040360"/>
<evidence type="ECO:0000313" key="3">
    <source>
        <dbReference type="Proteomes" id="UP000030754"/>
    </source>
</evidence>
<dbReference type="RefSeq" id="XP_013436116.1">
    <property type="nucleotide sequence ID" value="XM_013580662.1"/>
</dbReference>
<dbReference type="AlphaFoldDB" id="U6MYT3"/>